<dbReference type="SUPFAM" id="SSF54001">
    <property type="entry name" value="Cysteine proteinases"/>
    <property type="match status" value="1"/>
</dbReference>
<evidence type="ECO:0000256" key="1">
    <source>
        <dbReference type="ARBA" id="ARBA00004329"/>
    </source>
</evidence>
<reference evidence="13 14" key="1">
    <citation type="journal article" date="2009" name="Nature">
        <title>Evolution of pathogenicity and sexual reproduction in eight Candida genomes.</title>
        <authorList>
            <person name="Butler G."/>
            <person name="Rasmussen M.D."/>
            <person name="Lin M.F."/>
            <person name="Santos M.A."/>
            <person name="Sakthikumar S."/>
            <person name="Munro C.A."/>
            <person name="Rheinbay E."/>
            <person name="Grabherr M."/>
            <person name="Forche A."/>
            <person name="Reedy J.L."/>
            <person name="Agrafioti I."/>
            <person name="Arnaud M.B."/>
            <person name="Bates S."/>
            <person name="Brown A.J."/>
            <person name="Brunke S."/>
            <person name="Costanzo M.C."/>
            <person name="Fitzpatrick D.A."/>
            <person name="de Groot P.W."/>
            <person name="Harris D."/>
            <person name="Hoyer L.L."/>
            <person name="Hube B."/>
            <person name="Klis F.M."/>
            <person name="Kodira C."/>
            <person name="Lennard N."/>
            <person name="Logue M.E."/>
            <person name="Martin R."/>
            <person name="Neiman A.M."/>
            <person name="Nikolaou E."/>
            <person name="Quail M.A."/>
            <person name="Quinn J."/>
            <person name="Santos M.C."/>
            <person name="Schmitzberger F.F."/>
            <person name="Sherlock G."/>
            <person name="Shah P."/>
            <person name="Silverstein K.A."/>
            <person name="Skrzypek M.S."/>
            <person name="Soll D."/>
            <person name="Staggs R."/>
            <person name="Stansfield I."/>
            <person name="Stumpf M.P."/>
            <person name="Sudbery P.E."/>
            <person name="Srikantha T."/>
            <person name="Zeng Q."/>
            <person name="Berman J."/>
            <person name="Berriman M."/>
            <person name="Heitman J."/>
            <person name="Gow N.A."/>
            <person name="Lorenz M.C."/>
            <person name="Birren B.W."/>
            <person name="Kellis M."/>
            <person name="Cuomo C.A."/>
        </authorList>
    </citation>
    <scope>NUCLEOTIDE SEQUENCE [LARGE SCALE GENOMIC DNA]</scope>
    <source>
        <strain evidence="13 14">ATCC 42720</strain>
    </source>
</reference>
<dbReference type="InterPro" id="IPR046792">
    <property type="entry name" value="Peptidase_C54_cat"/>
</dbReference>
<evidence type="ECO:0000256" key="7">
    <source>
        <dbReference type="ARBA" id="ARBA00022807"/>
    </source>
</evidence>
<comment type="subcellular location">
    <subcellularLocation>
        <location evidence="11">Nucleus</location>
    </subcellularLocation>
    <subcellularLocation>
        <location evidence="11">Cytoplasm</location>
    </subcellularLocation>
    <subcellularLocation>
        <location evidence="1">Preautophagosomal structure</location>
    </subcellularLocation>
</comment>
<dbReference type="GeneID" id="8500629"/>
<dbReference type="InterPro" id="IPR005078">
    <property type="entry name" value="Peptidase_C54"/>
</dbReference>
<keyword evidence="5 11" id="KW-0645">Protease</keyword>
<dbReference type="GO" id="GO:0000045">
    <property type="term" value="P:autophagosome assembly"/>
    <property type="evidence" value="ECO:0007669"/>
    <property type="project" value="TreeGrafter"/>
</dbReference>
<dbReference type="GO" id="GO:0000423">
    <property type="term" value="P:mitophagy"/>
    <property type="evidence" value="ECO:0007669"/>
    <property type="project" value="TreeGrafter"/>
</dbReference>
<dbReference type="PANTHER" id="PTHR22624:SF49">
    <property type="entry name" value="CYSTEINE PROTEASE"/>
    <property type="match status" value="1"/>
</dbReference>
<keyword evidence="3" id="KW-0813">Transport</keyword>
<gene>
    <name evidence="13" type="ORF">CLUG_00291</name>
</gene>
<feature type="domain" description="Peptidase C54 catalytic" evidence="12">
    <location>
        <begin position="54"/>
        <end position="324"/>
    </location>
</feature>
<dbReference type="GO" id="GO:0019786">
    <property type="term" value="F:protein-phosphatidylethanolamide deconjugating activity"/>
    <property type="evidence" value="ECO:0007669"/>
    <property type="project" value="InterPro"/>
</dbReference>
<proteinExistence type="inferred from homology"/>
<keyword evidence="9" id="KW-0072">Autophagy</keyword>
<dbReference type="Proteomes" id="UP000007703">
    <property type="component" value="Unassembled WGS sequence"/>
</dbReference>
<accession>C4XWG8</accession>
<evidence type="ECO:0000259" key="12">
    <source>
        <dbReference type="Pfam" id="PF03416"/>
    </source>
</evidence>
<keyword evidence="8" id="KW-0653">Protein transport</keyword>
<evidence type="ECO:0000256" key="10">
    <source>
        <dbReference type="ARBA" id="ARBA00029362"/>
    </source>
</evidence>
<dbReference type="GO" id="GO:0004197">
    <property type="term" value="F:cysteine-type endopeptidase activity"/>
    <property type="evidence" value="ECO:0007669"/>
    <property type="project" value="TreeGrafter"/>
</dbReference>
<dbReference type="EMBL" id="CH408076">
    <property type="protein sequence ID" value="EEQ36168.1"/>
    <property type="molecule type" value="Genomic_DNA"/>
</dbReference>
<evidence type="ECO:0000256" key="9">
    <source>
        <dbReference type="ARBA" id="ARBA00023006"/>
    </source>
</evidence>
<dbReference type="HOGENOM" id="CLU_021259_5_2_1"/>
<sequence>MTSDNQEDGNAIEAQVQLLQNTIAQWWNRVQSTESEQLGSSDVTILGNRFPLEEIYPVINSRLWFTYRAGFEPIQKAEDGPSPLAFLKSMIFNVRPSMALGGLFDNQNYSTDVGWGCMIRTSQSLLANALQMLILGRDHQSPQAIQSAPEKVEKIIQLFGDDYTCPFSLHNFIKVASASPLKVKPGEWFGPSAASLSIKRLCAKFESNEIPNINVSICESCNLYDEEIRGIFEESESPLLILFPLRLGIDKINSIYYPSLLQLLALKQSVGIAGGKPSSSYYFFGFQGSNLLYLDPHNLQAASSDPGTYHTSKFQTLSISNLDPLNACWSVNQMTYDDYL</sequence>
<dbReference type="MEROPS" id="C54.001"/>
<dbReference type="GO" id="GO:0005634">
    <property type="term" value="C:nucleus"/>
    <property type="evidence" value="ECO:0007669"/>
    <property type="project" value="UniProtKB-SubCell"/>
</dbReference>
<organism evidence="13 14">
    <name type="scientific">Clavispora lusitaniae (strain ATCC 42720)</name>
    <name type="common">Yeast</name>
    <name type="synonym">Candida lusitaniae</name>
    <dbReference type="NCBI Taxonomy" id="306902"/>
    <lineage>
        <taxon>Eukaryota</taxon>
        <taxon>Fungi</taxon>
        <taxon>Dikarya</taxon>
        <taxon>Ascomycota</taxon>
        <taxon>Saccharomycotina</taxon>
        <taxon>Pichiomycetes</taxon>
        <taxon>Metschnikowiaceae</taxon>
        <taxon>Clavispora</taxon>
    </lineage>
</organism>
<keyword evidence="7" id="KW-0788">Thiol protease</keyword>
<dbReference type="VEuPathDB" id="FungiDB:CLUG_00291"/>
<dbReference type="PANTHER" id="PTHR22624">
    <property type="entry name" value="CYSTEINE PROTEASE ATG4"/>
    <property type="match status" value="1"/>
</dbReference>
<dbReference type="InterPro" id="IPR038765">
    <property type="entry name" value="Papain-like_cys_pep_sf"/>
</dbReference>
<evidence type="ECO:0000256" key="5">
    <source>
        <dbReference type="ARBA" id="ARBA00022670"/>
    </source>
</evidence>
<dbReference type="AlphaFoldDB" id="C4XWG8"/>
<evidence type="ECO:0000256" key="6">
    <source>
        <dbReference type="ARBA" id="ARBA00022801"/>
    </source>
</evidence>
<protein>
    <recommendedName>
        <fullName evidence="11">Cysteine protease</fullName>
        <ecNumber evidence="11">3.4.22.-</ecNumber>
    </recommendedName>
</protein>
<dbReference type="FunCoup" id="C4XWG8">
    <property type="interactions" value="304"/>
</dbReference>
<evidence type="ECO:0000256" key="2">
    <source>
        <dbReference type="ARBA" id="ARBA00010958"/>
    </source>
</evidence>
<evidence type="ECO:0000256" key="3">
    <source>
        <dbReference type="ARBA" id="ARBA00022448"/>
    </source>
</evidence>
<dbReference type="InParanoid" id="C4XWG8"/>
<evidence type="ECO:0000256" key="4">
    <source>
        <dbReference type="ARBA" id="ARBA00022490"/>
    </source>
</evidence>
<dbReference type="GO" id="GO:0034727">
    <property type="term" value="P:piecemeal microautophagy of the nucleus"/>
    <property type="evidence" value="ECO:0007669"/>
    <property type="project" value="TreeGrafter"/>
</dbReference>
<dbReference type="STRING" id="306902.C4XWG8"/>
<name>C4XWG8_CLAL4</name>
<dbReference type="GO" id="GO:0035973">
    <property type="term" value="P:aggrephagy"/>
    <property type="evidence" value="ECO:0007669"/>
    <property type="project" value="TreeGrafter"/>
</dbReference>
<evidence type="ECO:0000256" key="11">
    <source>
        <dbReference type="RuleBase" id="RU363115"/>
    </source>
</evidence>
<comment type="similarity">
    <text evidence="2 11">Belongs to the peptidase C54 family.</text>
</comment>
<dbReference type="Pfam" id="PF03416">
    <property type="entry name" value="Peptidase_C54"/>
    <property type="match status" value="1"/>
</dbReference>
<keyword evidence="4 11" id="KW-0963">Cytoplasm</keyword>
<dbReference type="GO" id="GO:0016485">
    <property type="term" value="P:protein processing"/>
    <property type="evidence" value="ECO:0007669"/>
    <property type="project" value="TreeGrafter"/>
</dbReference>
<keyword evidence="6 11" id="KW-0378">Hydrolase</keyword>
<evidence type="ECO:0000256" key="8">
    <source>
        <dbReference type="ARBA" id="ARBA00022927"/>
    </source>
</evidence>
<comment type="function">
    <text evidence="11">Required for selective autophagic degradation of the nucleus (nucleophagy) as well as for mitophagy which contributes to regulate mitochondrial quantity and quality by eliminating the mitochondria to a basal level to fulfill cellular energy requirements and preventing excess ROS production.</text>
</comment>
<dbReference type="KEGG" id="clu:CLUG_00291"/>
<keyword evidence="11" id="KW-0539">Nucleus</keyword>
<dbReference type="OrthoDB" id="2960936at2759"/>
<evidence type="ECO:0000313" key="13">
    <source>
        <dbReference type="EMBL" id="EEQ36168.1"/>
    </source>
</evidence>
<dbReference type="EC" id="3.4.22.-" evidence="11"/>
<dbReference type="GO" id="GO:0000407">
    <property type="term" value="C:phagophore assembly site"/>
    <property type="evidence" value="ECO:0007669"/>
    <property type="project" value="UniProtKB-SubCell"/>
</dbReference>
<evidence type="ECO:0000313" key="14">
    <source>
        <dbReference type="Proteomes" id="UP000007703"/>
    </source>
</evidence>
<comment type="catalytic activity">
    <reaction evidence="10">
        <text>[protein]-C-terminal L-amino acid-glycyl-phosphatidylethanolamide + H2O = [protein]-C-terminal L-amino acid-glycine + a 1,2-diacyl-sn-glycero-3-phosphoethanolamine</text>
        <dbReference type="Rhea" id="RHEA:67548"/>
        <dbReference type="Rhea" id="RHEA-COMP:17323"/>
        <dbReference type="Rhea" id="RHEA-COMP:17324"/>
        <dbReference type="ChEBI" id="CHEBI:15377"/>
        <dbReference type="ChEBI" id="CHEBI:64612"/>
        <dbReference type="ChEBI" id="CHEBI:172940"/>
        <dbReference type="ChEBI" id="CHEBI:172941"/>
    </reaction>
    <physiologicalReaction direction="left-to-right" evidence="10">
        <dbReference type="Rhea" id="RHEA:67549"/>
    </physiologicalReaction>
</comment>
<dbReference type="GO" id="GO:0015031">
    <property type="term" value="P:protein transport"/>
    <property type="evidence" value="ECO:0007669"/>
    <property type="project" value="UniProtKB-KW"/>
</dbReference>